<reference evidence="2" key="1">
    <citation type="submission" date="2023-01" db="EMBL/GenBank/DDBJ databases">
        <title>Complete genome sequence of Planctobacterium marinum strain Dej080120_11.</title>
        <authorList>
            <person name="Ueki S."/>
            <person name="Maruyama F."/>
        </authorList>
    </citation>
    <scope>NUCLEOTIDE SEQUENCE</scope>
    <source>
        <strain evidence="2">Dej080120_11</strain>
    </source>
</reference>
<accession>A0AA48KSK3</accession>
<evidence type="ECO:0000313" key="3">
    <source>
        <dbReference type="Proteomes" id="UP001333710"/>
    </source>
</evidence>
<dbReference type="RefSeq" id="WP_338293213.1">
    <property type="nucleotide sequence ID" value="NZ_AP027272.1"/>
</dbReference>
<keyword evidence="1" id="KW-0812">Transmembrane</keyword>
<name>A0AA48KSK3_9ALTE</name>
<gene>
    <name evidence="2" type="ORF">MACH26_27530</name>
</gene>
<dbReference type="EMBL" id="AP027272">
    <property type="protein sequence ID" value="BDX07232.1"/>
    <property type="molecule type" value="Genomic_DNA"/>
</dbReference>
<keyword evidence="1" id="KW-1133">Transmembrane helix</keyword>
<feature type="transmembrane region" description="Helical" evidence="1">
    <location>
        <begin position="34"/>
        <end position="57"/>
    </location>
</feature>
<sequence length="80" mass="9062">MNLNATLVGPILFLIAIVVAYLNCRFYTNPGKKVVVFIGTFFLSAAFFPFAIALYLINRYRLKDYSEMAEALKSQESKSQ</sequence>
<protein>
    <submittedName>
        <fullName evidence="2">Uncharacterized protein</fullName>
    </submittedName>
</protein>
<evidence type="ECO:0000313" key="2">
    <source>
        <dbReference type="EMBL" id="BDX07232.1"/>
    </source>
</evidence>
<organism evidence="2 3">
    <name type="scientific">Planctobacterium marinum</name>
    <dbReference type="NCBI Taxonomy" id="1631968"/>
    <lineage>
        <taxon>Bacteria</taxon>
        <taxon>Pseudomonadati</taxon>
        <taxon>Pseudomonadota</taxon>
        <taxon>Gammaproteobacteria</taxon>
        <taxon>Alteromonadales</taxon>
        <taxon>Alteromonadaceae</taxon>
        <taxon>Planctobacterium</taxon>
    </lineage>
</organism>
<evidence type="ECO:0000256" key="1">
    <source>
        <dbReference type="SAM" id="Phobius"/>
    </source>
</evidence>
<keyword evidence="3" id="KW-1185">Reference proteome</keyword>
<feature type="transmembrane region" description="Helical" evidence="1">
    <location>
        <begin position="7"/>
        <end position="28"/>
    </location>
</feature>
<proteinExistence type="predicted"/>
<dbReference type="Proteomes" id="UP001333710">
    <property type="component" value="Chromosome"/>
</dbReference>
<dbReference type="AlphaFoldDB" id="A0AA48KSK3"/>
<keyword evidence="1" id="KW-0472">Membrane</keyword>
<dbReference type="KEGG" id="pmaw:MACH26_27530"/>